<accession>A0A1V6MRX9</accession>
<proteinExistence type="predicted"/>
<comment type="caution">
    <text evidence="2">The sequence shown here is derived from an EMBL/GenBank/DDBJ whole genome shotgun (WGS) entry which is preliminary data.</text>
</comment>
<protein>
    <submittedName>
        <fullName evidence="2">Uncharacterized protein</fullName>
    </submittedName>
</protein>
<reference evidence="2 3" key="2">
    <citation type="submission" date="2017-02" db="EMBL/GenBank/DDBJ databases">
        <title>Draft genome sequence of Streptomyces phaeoluteigriseus type strain DSM41896.</title>
        <authorList>
            <person name="Salih T.S."/>
            <person name="Algora Gallardo L."/>
            <person name="Melo Santos T."/>
            <person name="Filgueira Martinez S."/>
            <person name="Herron P.R."/>
        </authorList>
    </citation>
    <scope>NUCLEOTIDE SEQUENCE [LARGE SCALE GENOMIC DNA]</scope>
    <source>
        <strain evidence="2 3">DSM 41896</strain>
    </source>
</reference>
<dbReference type="Proteomes" id="UP000184286">
    <property type="component" value="Unassembled WGS sequence"/>
</dbReference>
<feature type="compositionally biased region" description="Basic and acidic residues" evidence="1">
    <location>
        <begin position="66"/>
        <end position="79"/>
    </location>
</feature>
<dbReference type="OrthoDB" id="5176800at2"/>
<feature type="compositionally biased region" description="Low complexity" evidence="1">
    <location>
        <begin position="52"/>
        <end position="63"/>
    </location>
</feature>
<evidence type="ECO:0000313" key="3">
    <source>
        <dbReference type="Proteomes" id="UP000184286"/>
    </source>
</evidence>
<organism evidence="2 3">
    <name type="scientific">Streptomyces phaeoluteigriseus</name>
    <dbReference type="NCBI Taxonomy" id="114686"/>
    <lineage>
        <taxon>Bacteria</taxon>
        <taxon>Bacillati</taxon>
        <taxon>Actinomycetota</taxon>
        <taxon>Actinomycetes</taxon>
        <taxon>Kitasatosporales</taxon>
        <taxon>Streptomycetaceae</taxon>
        <taxon>Streptomyces</taxon>
        <taxon>Streptomyces aurantiacus group</taxon>
    </lineage>
</organism>
<dbReference type="RefSeq" id="WP_094103157.1">
    <property type="nucleotide sequence ID" value="NZ_MPOH02000012.1"/>
</dbReference>
<evidence type="ECO:0000256" key="1">
    <source>
        <dbReference type="SAM" id="MobiDB-lite"/>
    </source>
</evidence>
<dbReference type="EMBL" id="MPOH02000012">
    <property type="protein sequence ID" value="OQD55210.1"/>
    <property type="molecule type" value="Genomic_DNA"/>
</dbReference>
<gene>
    <name evidence="2" type="ORF">BM536_017310</name>
</gene>
<sequence>MACAGGAVVGADLLPAARAVFVLLPPGVVVRVSTDLSRFYGAHLAGPVITQAAPGAGSPAPGAVWGRDRPTPVTRERLGVSRRFAGPPPTRRSACR</sequence>
<feature type="region of interest" description="Disordered" evidence="1">
    <location>
        <begin position="52"/>
        <end position="96"/>
    </location>
</feature>
<evidence type="ECO:0000313" key="2">
    <source>
        <dbReference type="EMBL" id="OQD55210.1"/>
    </source>
</evidence>
<name>A0A1V6MRX9_9ACTN</name>
<dbReference type="AlphaFoldDB" id="A0A1V6MRX9"/>
<reference evidence="3" key="1">
    <citation type="submission" date="2016-11" db="EMBL/GenBank/DDBJ databases">
        <authorList>
            <person name="Schniete J.K."/>
            <person name="Salih T."/>
            <person name="Algora Gallardo L."/>
            <person name="Martinez Fernandez S."/>
            <person name="Herron P.R."/>
        </authorList>
    </citation>
    <scope>NUCLEOTIDE SEQUENCE [LARGE SCALE GENOMIC DNA]</scope>
    <source>
        <strain evidence="3">DSM 41896</strain>
    </source>
</reference>